<dbReference type="InterPro" id="IPR013410">
    <property type="entry name" value="CRISPR-assoc_RAMP_Cmr4"/>
</dbReference>
<reference evidence="3" key="1">
    <citation type="submission" date="2020-07" db="EMBL/GenBank/DDBJ databases">
        <title>Koleobacter methoxysyntrophicus gen. nov., sp. nov., a novel anaerobic bacterium isolated from deep subsurface oil field and proposal of Koleobacterales ord. nov. in the phylum Firmicutes.</title>
        <authorList>
            <person name="Sakamoto S."/>
            <person name="Tamaki H."/>
        </authorList>
    </citation>
    <scope>NUCLEOTIDE SEQUENCE</scope>
    <source>
        <strain evidence="3">NRmbB1</strain>
    </source>
</reference>
<organism evidence="3 4">
    <name type="scientific">Koleobacter methoxysyntrophicus</name>
    <dbReference type="NCBI Taxonomy" id="2751313"/>
    <lineage>
        <taxon>Bacteria</taxon>
        <taxon>Bacillati</taxon>
        <taxon>Bacillota</taxon>
        <taxon>Clostridia</taxon>
        <taxon>Koleobacterales</taxon>
        <taxon>Koleobacteraceae</taxon>
        <taxon>Koleobacter</taxon>
    </lineage>
</organism>
<dbReference type="EMBL" id="CP059066">
    <property type="protein sequence ID" value="QSQ07978.1"/>
    <property type="molecule type" value="Genomic_DNA"/>
</dbReference>
<dbReference type="PANTHER" id="PTHR36700:SF1">
    <property type="entry name" value="CRISPR SYSTEM CMR SUBUNIT CMR4"/>
    <property type="match status" value="1"/>
</dbReference>
<evidence type="ECO:0000313" key="4">
    <source>
        <dbReference type="Proteomes" id="UP000662904"/>
    </source>
</evidence>
<dbReference type="GO" id="GO:0051607">
    <property type="term" value="P:defense response to virus"/>
    <property type="evidence" value="ECO:0007669"/>
    <property type="project" value="UniProtKB-KW"/>
</dbReference>
<evidence type="ECO:0000256" key="1">
    <source>
        <dbReference type="ARBA" id="ARBA00023118"/>
    </source>
</evidence>
<name>A0A8A0RK17_9FIRM</name>
<dbReference type="AlphaFoldDB" id="A0A8A0RK17"/>
<protein>
    <recommendedName>
        <fullName evidence="2">CRISPR type III-associated protein domain-containing protein</fullName>
    </recommendedName>
</protein>
<keyword evidence="4" id="KW-1185">Reference proteome</keyword>
<feature type="domain" description="CRISPR type III-associated protein" evidence="2">
    <location>
        <begin position="14"/>
        <end position="342"/>
    </location>
</feature>
<evidence type="ECO:0000259" key="2">
    <source>
        <dbReference type="Pfam" id="PF03787"/>
    </source>
</evidence>
<dbReference type="Pfam" id="PF03787">
    <property type="entry name" value="RAMPs"/>
    <property type="match status" value="1"/>
</dbReference>
<dbReference type="KEGG" id="kme:H0A61_00297"/>
<gene>
    <name evidence="3" type="ORF">H0A61_00297</name>
</gene>
<sequence>MEKRKRIYGLAQDPIYIGTGGYTIGRVDNTIVRDPITRIPKIPGSSIAGTWRYYMALKLYSYFKDEYKKDRKKRREIDNKDNLSELFENGTPNWIVEFEGNRYAAVKCAGQDEQPNAPYEDAENSGISRNTGHCGHCIVCKTFGFSKKDKSQQGLAFFTDMNILFFPVFTRLGVRWITSPEILKLAGVNKDKIENPEDGRVIVETHDKKEGHMNLGWLNLEIDKTKKFPEIPMENELQEILSSRRVLVPDDLISQIINANLEVRTSVSIDPLTGAAKQGALFTSEAIPRGTVFHGEIRLMERPVDVDIPDHRLIWNALDSCKTYFENFGIGGMVTRGFGRIKILPSLNGSDNKTGGGGTDGSTSKS</sequence>
<evidence type="ECO:0000313" key="3">
    <source>
        <dbReference type="EMBL" id="QSQ07978.1"/>
    </source>
</evidence>
<dbReference type="Proteomes" id="UP000662904">
    <property type="component" value="Chromosome"/>
</dbReference>
<dbReference type="InterPro" id="IPR005537">
    <property type="entry name" value="RAMP_III_fam"/>
</dbReference>
<dbReference type="RefSeq" id="WP_206708218.1">
    <property type="nucleotide sequence ID" value="NZ_CP059066.1"/>
</dbReference>
<dbReference type="PANTHER" id="PTHR36700">
    <property type="entry name" value="CRISPR SYSTEM CMR SUBUNIT CMR4"/>
    <property type="match status" value="1"/>
</dbReference>
<keyword evidence="1" id="KW-0051">Antiviral defense</keyword>
<proteinExistence type="predicted"/>
<accession>A0A8A0RK17</accession>